<evidence type="ECO:0000313" key="2">
    <source>
        <dbReference type="EMBL" id="MCY1004511.1"/>
    </source>
</evidence>
<feature type="signal peptide" evidence="1">
    <location>
        <begin position="1"/>
        <end position="19"/>
    </location>
</feature>
<sequence length="265" mass="27173">MMSLSVSILSLLLLEPAPAAGEIRTPTPPCSMALSRLSHAAISLGYSIDVDGLTLSGTKGTARLEARCADQRVALELAEPDGSMLHINFNHESGRSFLELVGRYPGVGVVSRVSIVDDAGAEPLTGSTVFGAETPSESAFVELDLSGEVLAETGDARLLNAEFESVLTTSTGWSDAHVLMFALAGTASTTEAQAMAELMLASVVPRPRGTKSILAMGAACGASAVTCTLAATWFAPLAGTCIKESVVCGGMIVAAVGCAVYDCES</sequence>
<keyword evidence="1" id="KW-0732">Signal</keyword>
<feature type="chain" id="PRO_5040848533" description="Lipoprotein" evidence="1">
    <location>
        <begin position="20"/>
        <end position="265"/>
    </location>
</feature>
<comment type="caution">
    <text evidence="2">The sequence shown here is derived from an EMBL/GenBank/DDBJ whole genome shotgun (WGS) entry which is preliminary data.</text>
</comment>
<accession>A0A9X3IUL7</accession>
<evidence type="ECO:0008006" key="4">
    <source>
        <dbReference type="Google" id="ProtNLM"/>
    </source>
</evidence>
<dbReference type="EMBL" id="JAPNKE010000002">
    <property type="protein sequence ID" value="MCY1004511.1"/>
    <property type="molecule type" value="Genomic_DNA"/>
</dbReference>
<evidence type="ECO:0000313" key="3">
    <source>
        <dbReference type="Proteomes" id="UP001150924"/>
    </source>
</evidence>
<gene>
    <name evidence="2" type="ORF">OV079_02785</name>
</gene>
<reference evidence="2" key="1">
    <citation type="submission" date="2022-11" db="EMBL/GenBank/DDBJ databases">
        <title>Minimal conservation of predation-associated metabolite biosynthetic gene clusters underscores biosynthetic potential of Myxococcota including descriptions for ten novel species: Archangium lansinium sp. nov., Myxococcus landrumus sp. nov., Nannocystis bai.</title>
        <authorList>
            <person name="Ahearne A."/>
            <person name="Stevens C."/>
            <person name="Phillips K."/>
        </authorList>
    </citation>
    <scope>NUCLEOTIDE SEQUENCE</scope>
    <source>
        <strain evidence="2">Na p29</strain>
    </source>
</reference>
<dbReference type="RefSeq" id="WP_267766063.1">
    <property type="nucleotide sequence ID" value="NZ_JAPNKE010000002.1"/>
</dbReference>
<dbReference type="Proteomes" id="UP001150924">
    <property type="component" value="Unassembled WGS sequence"/>
</dbReference>
<keyword evidence="3" id="KW-1185">Reference proteome</keyword>
<organism evidence="2 3">
    <name type="scientific">Nannocystis pusilla</name>
    <dbReference type="NCBI Taxonomy" id="889268"/>
    <lineage>
        <taxon>Bacteria</taxon>
        <taxon>Pseudomonadati</taxon>
        <taxon>Myxococcota</taxon>
        <taxon>Polyangia</taxon>
        <taxon>Nannocystales</taxon>
        <taxon>Nannocystaceae</taxon>
        <taxon>Nannocystis</taxon>
    </lineage>
</organism>
<evidence type="ECO:0000256" key="1">
    <source>
        <dbReference type="SAM" id="SignalP"/>
    </source>
</evidence>
<name>A0A9X3IUL7_9BACT</name>
<dbReference type="AlphaFoldDB" id="A0A9X3IUL7"/>
<protein>
    <recommendedName>
        <fullName evidence="4">Lipoprotein</fullName>
    </recommendedName>
</protein>
<proteinExistence type="predicted"/>